<gene>
    <name evidence="1" type="ORF">G352_24066</name>
</gene>
<protein>
    <submittedName>
        <fullName evidence="1">Uncharacterized protein</fullName>
    </submittedName>
</protein>
<proteinExistence type="predicted"/>
<accession>M2WYF3</accession>
<organism evidence="1 2">
    <name type="scientific">Rhodococcus ruber BKS 20-38</name>
    <dbReference type="NCBI Taxonomy" id="1278076"/>
    <lineage>
        <taxon>Bacteria</taxon>
        <taxon>Bacillati</taxon>
        <taxon>Actinomycetota</taxon>
        <taxon>Actinomycetes</taxon>
        <taxon>Mycobacteriales</taxon>
        <taxon>Nocardiaceae</taxon>
        <taxon>Rhodococcus</taxon>
    </lineage>
</organism>
<name>M2WYF3_9NOCA</name>
<evidence type="ECO:0000313" key="2">
    <source>
        <dbReference type="Proteomes" id="UP000011731"/>
    </source>
</evidence>
<reference evidence="1 2" key="1">
    <citation type="journal article" date="2013" name="Genome Announc.">
        <title>Draft Genome Sequence of Rhodococcus ruber Strain BKS 20-38.</title>
        <authorList>
            <person name="Bala M."/>
            <person name="Kumar S."/>
            <person name="Raghava G.P."/>
            <person name="Mayilraj S."/>
        </authorList>
    </citation>
    <scope>NUCLEOTIDE SEQUENCE [LARGE SCALE GENOMIC DNA]</scope>
    <source>
        <strain evidence="1 2">BKS 20-38</strain>
    </source>
</reference>
<dbReference type="AlphaFoldDB" id="M2WYF3"/>
<sequence>MTLQPNVIARLDQLGGKYRIRHVNHITNPAPAGDHWAVHAVFTNTVGVNDFLLDTFATHGDAIDFVVAKLGELEVLAS</sequence>
<dbReference type="EMBL" id="AOEX01000093">
    <property type="protein sequence ID" value="EME53771.1"/>
    <property type="molecule type" value="Genomic_DNA"/>
</dbReference>
<dbReference type="Proteomes" id="UP000011731">
    <property type="component" value="Unassembled WGS sequence"/>
</dbReference>
<keyword evidence="2" id="KW-1185">Reference proteome</keyword>
<comment type="caution">
    <text evidence="1">The sequence shown here is derived from an EMBL/GenBank/DDBJ whole genome shotgun (WGS) entry which is preliminary data.</text>
</comment>
<dbReference type="RefSeq" id="WP_003938874.1">
    <property type="nucleotide sequence ID" value="NZ_AOEX01000093.1"/>
</dbReference>
<dbReference type="PATRIC" id="fig|1278076.4.peg.4933"/>
<evidence type="ECO:0000313" key="1">
    <source>
        <dbReference type="EMBL" id="EME53771.1"/>
    </source>
</evidence>